<dbReference type="AlphaFoldDB" id="A0AA36EJG7"/>
<sequence length="115" mass="13166">MFLNPCLILILPIRQDDPYMVSGDDDDTDEALVGFTYSPFQIRIESEDEPSATKEQLNSLHEKIYQMLLASKASSFDDYSKATVESLFKRIMKEHAANAEKKRIMLLMILLKFAS</sequence>
<dbReference type="Proteomes" id="UP001177003">
    <property type="component" value="Chromosome 8"/>
</dbReference>
<keyword evidence="2" id="KW-1185">Reference proteome</keyword>
<proteinExistence type="predicted"/>
<name>A0AA36EJG7_LACSI</name>
<reference evidence="1" key="1">
    <citation type="submission" date="2023-04" db="EMBL/GenBank/DDBJ databases">
        <authorList>
            <person name="Vijverberg K."/>
            <person name="Xiong W."/>
            <person name="Schranz E."/>
        </authorList>
    </citation>
    <scope>NUCLEOTIDE SEQUENCE</scope>
</reference>
<organism evidence="1 2">
    <name type="scientific">Lactuca saligna</name>
    <name type="common">Willowleaf lettuce</name>
    <dbReference type="NCBI Taxonomy" id="75948"/>
    <lineage>
        <taxon>Eukaryota</taxon>
        <taxon>Viridiplantae</taxon>
        <taxon>Streptophyta</taxon>
        <taxon>Embryophyta</taxon>
        <taxon>Tracheophyta</taxon>
        <taxon>Spermatophyta</taxon>
        <taxon>Magnoliopsida</taxon>
        <taxon>eudicotyledons</taxon>
        <taxon>Gunneridae</taxon>
        <taxon>Pentapetalae</taxon>
        <taxon>asterids</taxon>
        <taxon>campanulids</taxon>
        <taxon>Asterales</taxon>
        <taxon>Asteraceae</taxon>
        <taxon>Cichorioideae</taxon>
        <taxon>Cichorieae</taxon>
        <taxon>Lactucinae</taxon>
        <taxon>Lactuca</taxon>
    </lineage>
</organism>
<gene>
    <name evidence="1" type="ORF">LSALG_LOCUS36753</name>
</gene>
<protein>
    <submittedName>
        <fullName evidence="1">Uncharacterized protein</fullName>
    </submittedName>
</protein>
<accession>A0AA36EJG7</accession>
<evidence type="ECO:0000313" key="2">
    <source>
        <dbReference type="Proteomes" id="UP001177003"/>
    </source>
</evidence>
<dbReference type="EMBL" id="OX465084">
    <property type="protein sequence ID" value="CAI9297972.1"/>
    <property type="molecule type" value="Genomic_DNA"/>
</dbReference>
<evidence type="ECO:0000313" key="1">
    <source>
        <dbReference type="EMBL" id="CAI9297972.1"/>
    </source>
</evidence>